<accession>A0A382GED9</accession>
<organism evidence="1">
    <name type="scientific">marine metagenome</name>
    <dbReference type="NCBI Taxonomy" id="408172"/>
    <lineage>
        <taxon>unclassified sequences</taxon>
        <taxon>metagenomes</taxon>
        <taxon>ecological metagenomes</taxon>
    </lineage>
</organism>
<name>A0A382GED9_9ZZZZ</name>
<proteinExistence type="predicted"/>
<feature type="non-terminal residue" evidence="1">
    <location>
        <position position="1"/>
    </location>
</feature>
<evidence type="ECO:0000313" key="1">
    <source>
        <dbReference type="EMBL" id="SVB72977.1"/>
    </source>
</evidence>
<feature type="non-terminal residue" evidence="1">
    <location>
        <position position="49"/>
    </location>
</feature>
<dbReference type="AlphaFoldDB" id="A0A382GED9"/>
<gene>
    <name evidence="1" type="ORF">METZ01_LOCUS225831</name>
</gene>
<protein>
    <submittedName>
        <fullName evidence="1">Uncharacterized protein</fullName>
    </submittedName>
</protein>
<dbReference type="EMBL" id="UINC01054817">
    <property type="protein sequence ID" value="SVB72977.1"/>
    <property type="molecule type" value="Genomic_DNA"/>
</dbReference>
<reference evidence="1" key="1">
    <citation type="submission" date="2018-05" db="EMBL/GenBank/DDBJ databases">
        <authorList>
            <person name="Lanie J.A."/>
            <person name="Ng W.-L."/>
            <person name="Kazmierczak K.M."/>
            <person name="Andrzejewski T.M."/>
            <person name="Davidsen T.M."/>
            <person name="Wayne K.J."/>
            <person name="Tettelin H."/>
            <person name="Glass J.I."/>
            <person name="Rusch D."/>
            <person name="Podicherti R."/>
            <person name="Tsui H.-C.T."/>
            <person name="Winkler M.E."/>
        </authorList>
    </citation>
    <scope>NUCLEOTIDE SEQUENCE</scope>
</reference>
<sequence>VLLSGCSNNNEIGQGLPFYSEDLAPRWSESDPLRLPEFLLQNQQGKRIT</sequence>